<sequence length="269" mass="30336">MEKEVPASFETPVVNGAKTGKRLESSGKSSVPSRCTRSQVAPDWTVKEMLTLVSVVAAVNGDCLKALSSYQKWKIISDNCAGLDVVRSSNQCRRKWDQMLVEYKEIRDWETQFRIGSYWCLESERKKEFGLPAFFNREVFGALDVFLKSQESQSESEVESESEGFVSSIEVSRLKNDLCGNKKEIWSKELKSNAGTEQILAAKVQESAQLLKSILRGDLNESGERNRIPVSTKEADDIQAEFKRYQADELIRIFGSLISSLDQLVELVE</sequence>
<dbReference type="PROSITE" id="PS50090">
    <property type="entry name" value="MYB_LIKE"/>
    <property type="match status" value="1"/>
</dbReference>
<reference evidence="2 3" key="1">
    <citation type="submission" date="2021-07" db="EMBL/GenBank/DDBJ databases">
        <title>The Aristolochia fimbriata genome: insights into angiosperm evolution, floral development and chemical biosynthesis.</title>
        <authorList>
            <person name="Jiao Y."/>
        </authorList>
    </citation>
    <scope>NUCLEOTIDE SEQUENCE [LARGE SCALE GENOMIC DNA]</scope>
    <source>
        <strain evidence="2">IBCAS-2021</strain>
        <tissue evidence="2">Leaf</tissue>
    </source>
</reference>
<name>A0AAV7EMN2_ARIFI</name>
<dbReference type="PANTHER" id="PTHR33492:SF4">
    <property type="entry name" value="OS02G0174300 PROTEIN"/>
    <property type="match status" value="1"/>
</dbReference>
<dbReference type="Proteomes" id="UP000825729">
    <property type="component" value="Unassembled WGS sequence"/>
</dbReference>
<accession>A0AAV7EMN2</accession>
<comment type="caution">
    <text evidence="2">The sequence shown here is derived from an EMBL/GenBank/DDBJ whole genome shotgun (WGS) entry which is preliminary data.</text>
</comment>
<keyword evidence="3" id="KW-1185">Reference proteome</keyword>
<dbReference type="Pfam" id="PF13837">
    <property type="entry name" value="Myb_DNA-bind_4"/>
    <property type="match status" value="1"/>
</dbReference>
<dbReference type="AlphaFoldDB" id="A0AAV7EMN2"/>
<dbReference type="EMBL" id="JAINDJ010000004">
    <property type="protein sequence ID" value="KAG9449365.1"/>
    <property type="molecule type" value="Genomic_DNA"/>
</dbReference>
<dbReference type="InterPro" id="IPR044822">
    <property type="entry name" value="Myb_DNA-bind_4"/>
</dbReference>
<dbReference type="PANTHER" id="PTHR33492">
    <property type="entry name" value="OSJNBA0043A12.37 PROTEIN-RELATED"/>
    <property type="match status" value="1"/>
</dbReference>
<dbReference type="Gene3D" id="1.10.10.60">
    <property type="entry name" value="Homeodomain-like"/>
    <property type="match status" value="1"/>
</dbReference>
<proteinExistence type="predicted"/>
<evidence type="ECO:0000259" key="1">
    <source>
        <dbReference type="PROSITE" id="PS50090"/>
    </source>
</evidence>
<evidence type="ECO:0000313" key="3">
    <source>
        <dbReference type="Proteomes" id="UP000825729"/>
    </source>
</evidence>
<feature type="domain" description="Myb-like" evidence="1">
    <location>
        <begin position="44"/>
        <end position="100"/>
    </location>
</feature>
<dbReference type="InterPro" id="IPR001005">
    <property type="entry name" value="SANT/Myb"/>
</dbReference>
<protein>
    <recommendedName>
        <fullName evidence="1">Myb-like domain-containing protein</fullName>
    </recommendedName>
</protein>
<gene>
    <name evidence="2" type="ORF">H6P81_009330</name>
</gene>
<evidence type="ECO:0000313" key="2">
    <source>
        <dbReference type="EMBL" id="KAG9449365.1"/>
    </source>
</evidence>
<organism evidence="2 3">
    <name type="scientific">Aristolochia fimbriata</name>
    <name type="common">White veined hardy Dutchman's pipe vine</name>
    <dbReference type="NCBI Taxonomy" id="158543"/>
    <lineage>
        <taxon>Eukaryota</taxon>
        <taxon>Viridiplantae</taxon>
        <taxon>Streptophyta</taxon>
        <taxon>Embryophyta</taxon>
        <taxon>Tracheophyta</taxon>
        <taxon>Spermatophyta</taxon>
        <taxon>Magnoliopsida</taxon>
        <taxon>Magnoliidae</taxon>
        <taxon>Piperales</taxon>
        <taxon>Aristolochiaceae</taxon>
        <taxon>Aristolochia</taxon>
    </lineage>
</organism>